<feature type="domain" description="PurM-like C-terminal" evidence="3">
    <location>
        <begin position="152"/>
        <end position="306"/>
    </location>
</feature>
<dbReference type="Pfam" id="PF02769">
    <property type="entry name" value="AIRS_C"/>
    <property type="match status" value="1"/>
</dbReference>
<dbReference type="Gene3D" id="3.90.650.10">
    <property type="entry name" value="PurM-like C-terminal domain"/>
    <property type="match status" value="1"/>
</dbReference>
<feature type="binding site" evidence="1">
    <location>
        <position position="45"/>
    </location>
    <ligand>
        <name>Mg(2+)</name>
        <dbReference type="ChEBI" id="CHEBI:18420"/>
        <label>2</label>
    </ligand>
</feature>
<evidence type="ECO:0000256" key="1">
    <source>
        <dbReference type="HAMAP-Rule" id="MF_02128"/>
    </source>
</evidence>
<feature type="binding site" evidence="1">
    <location>
        <position position="45"/>
    </location>
    <ligand>
        <name>Mg(2+)</name>
        <dbReference type="ChEBI" id="CHEBI:18420"/>
        <label>1</label>
    </ligand>
</feature>
<dbReference type="RefSeq" id="WP_205495556.1">
    <property type="nucleotide sequence ID" value="NZ_JAFHAP010000009.1"/>
</dbReference>
<comment type="similarity">
    <text evidence="1">Belongs to the thiamine-monophosphate kinase family.</text>
</comment>
<accession>A0ABS2WKK5</accession>
<dbReference type="PANTHER" id="PTHR30270:SF0">
    <property type="entry name" value="THIAMINE-MONOPHOSPHATE KINASE"/>
    <property type="match status" value="1"/>
</dbReference>
<keyword evidence="1" id="KW-0460">Magnesium</keyword>
<feature type="binding site" evidence="1">
    <location>
        <position position="74"/>
    </location>
    <ligand>
        <name>Mg(2+)</name>
        <dbReference type="ChEBI" id="CHEBI:18420"/>
        <label>2</label>
    </ligand>
</feature>
<feature type="binding site" evidence="1">
    <location>
        <position position="44"/>
    </location>
    <ligand>
        <name>Mg(2+)</name>
        <dbReference type="ChEBI" id="CHEBI:18420"/>
        <label>1</label>
    </ligand>
</feature>
<feature type="binding site" evidence="1">
    <location>
        <position position="74"/>
    </location>
    <ligand>
        <name>Mg(2+)</name>
        <dbReference type="ChEBI" id="CHEBI:18420"/>
        <label>4</label>
    </ligand>
</feature>
<feature type="binding site" evidence="1">
    <location>
        <position position="43"/>
    </location>
    <ligand>
        <name>Mg(2+)</name>
        <dbReference type="ChEBI" id="CHEBI:18420"/>
        <label>4</label>
    </ligand>
</feature>
<dbReference type="Gene3D" id="3.30.1330.10">
    <property type="entry name" value="PurM-like, N-terminal domain"/>
    <property type="match status" value="1"/>
</dbReference>
<comment type="function">
    <text evidence="1">Catalyzes the ATP-dependent phosphorylation of thiamine-monophosphate (TMP) to form thiamine-pyrophosphate (TPP), the active form of vitamin B1.</text>
</comment>
<feature type="binding site" evidence="1">
    <location>
        <position position="104"/>
    </location>
    <ligand>
        <name>ATP</name>
        <dbReference type="ChEBI" id="CHEBI:30616"/>
    </ligand>
</feature>
<dbReference type="SUPFAM" id="SSF55326">
    <property type="entry name" value="PurM N-terminal domain-like"/>
    <property type="match status" value="1"/>
</dbReference>
<protein>
    <recommendedName>
        <fullName evidence="1">Thiamine-monophosphate kinase</fullName>
        <shortName evidence="1">TMP kinase</shortName>
        <shortName evidence="1">Thiamine-phosphate kinase</shortName>
        <ecNumber evidence="1">2.7.4.16</ecNumber>
    </recommendedName>
</protein>
<dbReference type="NCBIfam" id="TIGR01379">
    <property type="entry name" value="thiL"/>
    <property type="match status" value="1"/>
</dbReference>
<feature type="binding site" evidence="1">
    <location>
        <position position="215"/>
    </location>
    <ligand>
        <name>Mg(2+)</name>
        <dbReference type="ChEBI" id="CHEBI:18420"/>
        <label>3</label>
    </ligand>
</feature>
<keyword evidence="1" id="KW-0067">ATP-binding</keyword>
<feature type="binding site" evidence="1">
    <location>
        <position position="74"/>
    </location>
    <ligand>
        <name>Mg(2+)</name>
        <dbReference type="ChEBI" id="CHEBI:18420"/>
        <label>3</label>
    </ligand>
</feature>
<feature type="binding site" evidence="1">
    <location>
        <position position="29"/>
    </location>
    <ligand>
        <name>Mg(2+)</name>
        <dbReference type="ChEBI" id="CHEBI:18420"/>
        <label>4</label>
    </ligand>
</feature>
<dbReference type="InterPro" id="IPR036921">
    <property type="entry name" value="PurM-like_N_sf"/>
</dbReference>
<feature type="binding site" evidence="1">
    <location>
        <position position="324"/>
    </location>
    <ligand>
        <name>substrate</name>
    </ligand>
</feature>
<comment type="caution">
    <text evidence="4">The sequence shown here is derived from an EMBL/GenBank/DDBJ whole genome shotgun (WGS) entry which is preliminary data.</text>
</comment>
<gene>
    <name evidence="1 4" type="primary">thiL</name>
    <name evidence="4" type="ORF">JQC72_10910</name>
</gene>
<evidence type="ECO:0000313" key="4">
    <source>
        <dbReference type="EMBL" id="MBN2910013.1"/>
    </source>
</evidence>
<dbReference type="EC" id="2.7.4.16" evidence="1"/>
<feature type="binding site" evidence="1">
    <location>
        <position position="268"/>
    </location>
    <ligand>
        <name>substrate</name>
    </ligand>
</feature>
<evidence type="ECO:0000313" key="5">
    <source>
        <dbReference type="Proteomes" id="UP001177120"/>
    </source>
</evidence>
<dbReference type="HAMAP" id="MF_02128">
    <property type="entry name" value="TMP_kinase"/>
    <property type="match status" value="1"/>
</dbReference>
<reference evidence="4" key="1">
    <citation type="journal article" date="2024" name="Int. J. Syst. Evol. Microbiol.">
        <title>Polycladomyces zharkentensis sp. nov., a novel thermophilic cellulose- and starch-degrading member of the Bacillota from a geothermal aquifer in Kazakhstan.</title>
        <authorList>
            <person name="Mashzhan A."/>
            <person name="Kistaubayeva A."/>
            <person name="Javier-Lopez R."/>
            <person name="Bissenova U."/>
            <person name="Bissenbay A."/>
            <person name="Birkeland N.K."/>
        </authorList>
    </citation>
    <scope>NUCLEOTIDE SEQUENCE</scope>
    <source>
        <strain evidence="4">ZKZ2T</strain>
    </source>
</reference>
<feature type="binding site" evidence="1">
    <location>
        <position position="148"/>
    </location>
    <ligand>
        <name>ATP</name>
        <dbReference type="ChEBI" id="CHEBI:30616"/>
    </ligand>
</feature>
<dbReference type="InterPro" id="IPR010918">
    <property type="entry name" value="PurM-like_C_dom"/>
</dbReference>
<dbReference type="PIRSF" id="PIRSF005303">
    <property type="entry name" value="Thiam_monoph_kin"/>
    <property type="match status" value="1"/>
</dbReference>
<dbReference type="InterPro" id="IPR036676">
    <property type="entry name" value="PurM-like_C_sf"/>
</dbReference>
<dbReference type="SUPFAM" id="SSF56042">
    <property type="entry name" value="PurM C-terminal domain-like"/>
    <property type="match status" value="1"/>
</dbReference>
<name>A0ABS2WKK5_9BACL</name>
<dbReference type="InterPro" id="IPR016188">
    <property type="entry name" value="PurM-like_N"/>
</dbReference>
<dbReference type="CDD" id="cd02194">
    <property type="entry name" value="ThiL"/>
    <property type="match status" value="1"/>
</dbReference>
<keyword evidence="1" id="KW-0479">Metal-binding</keyword>
<evidence type="ECO:0000259" key="3">
    <source>
        <dbReference type="Pfam" id="PF02769"/>
    </source>
</evidence>
<dbReference type="PANTHER" id="PTHR30270">
    <property type="entry name" value="THIAMINE-MONOPHOSPHATE KINASE"/>
    <property type="match status" value="1"/>
</dbReference>
<keyword evidence="1 4" id="KW-0808">Transferase</keyword>
<keyword evidence="1" id="KW-0547">Nucleotide-binding</keyword>
<organism evidence="4 5">
    <name type="scientific">Polycladomyces zharkentensis</name>
    <dbReference type="NCBI Taxonomy" id="2807616"/>
    <lineage>
        <taxon>Bacteria</taxon>
        <taxon>Bacillati</taxon>
        <taxon>Bacillota</taxon>
        <taxon>Bacilli</taxon>
        <taxon>Bacillales</taxon>
        <taxon>Thermoactinomycetaceae</taxon>
        <taxon>Polycladomyces</taxon>
    </lineage>
</organism>
<keyword evidence="1 4" id="KW-0418">Kinase</keyword>
<feature type="binding site" evidence="1">
    <location>
        <position position="217"/>
    </location>
    <ligand>
        <name>ATP</name>
        <dbReference type="ChEBI" id="CHEBI:30616"/>
    </ligand>
</feature>
<dbReference type="Proteomes" id="UP001177120">
    <property type="component" value="Unassembled WGS sequence"/>
</dbReference>
<feature type="binding site" evidence="1">
    <location>
        <position position="122"/>
    </location>
    <ligand>
        <name>Mg(2+)</name>
        <dbReference type="ChEBI" id="CHEBI:18420"/>
        <label>1</label>
    </ligand>
</feature>
<dbReference type="EMBL" id="JAFHAP010000009">
    <property type="protein sequence ID" value="MBN2910013.1"/>
    <property type="molecule type" value="Genomic_DNA"/>
</dbReference>
<feature type="domain" description="PurM-like N-terminal" evidence="2">
    <location>
        <begin position="27"/>
        <end position="140"/>
    </location>
</feature>
<feature type="binding site" evidence="1">
    <location>
        <position position="52"/>
    </location>
    <ligand>
        <name>substrate</name>
    </ligand>
</feature>
<dbReference type="Pfam" id="PF00586">
    <property type="entry name" value="AIRS"/>
    <property type="match status" value="1"/>
</dbReference>
<dbReference type="GO" id="GO:0009030">
    <property type="term" value="F:thiamine-phosphate kinase activity"/>
    <property type="evidence" value="ECO:0007669"/>
    <property type="project" value="UniProtKB-EC"/>
</dbReference>
<feature type="binding site" evidence="1">
    <location>
        <begin position="121"/>
        <end position="122"/>
    </location>
    <ligand>
        <name>ATP</name>
        <dbReference type="ChEBI" id="CHEBI:30616"/>
    </ligand>
</feature>
<evidence type="ECO:0000259" key="2">
    <source>
        <dbReference type="Pfam" id="PF00586"/>
    </source>
</evidence>
<comment type="pathway">
    <text evidence="1">Cofactor biosynthesis; thiamine diphosphate biosynthesis; thiamine diphosphate from thiamine phosphate: step 1/1.</text>
</comment>
<dbReference type="InterPro" id="IPR006283">
    <property type="entry name" value="ThiL-like"/>
</dbReference>
<sequence>MQDEFALIRLLTKYRPSPPPSVEVDVGDDAAVVHPLNLSLVITSDTMIETVHFLPETMRPADIGWKLAAANISDIAAMGGLPRYGVVSLAVPRHWEKHALVDLYRGMYDLANRYGLVIVGGDTVKAPHDLTVTLTVIGEVEGGQALKRSAAREGDVVFLTGTVGDSSAGLHVLLNGNDGTKKRFADLIRAHRRPIPQVAAGRLLASLDAEAAANDISDGLAQECWEIAEASGVRVVLEKDRIPLSDALVDYASQTGYDPYEWALYGGEDFQLVGCVPEAVFARLEQTAHNEGVTLFRIGWTERGKPAVEWVTDQGRTVLERRGYNHFTDG</sequence>
<feature type="binding site" evidence="1">
    <location>
        <position position="218"/>
    </location>
    <ligand>
        <name>Mg(2+)</name>
        <dbReference type="ChEBI" id="CHEBI:18420"/>
        <label>5</label>
    </ligand>
</feature>
<comment type="catalytic activity">
    <reaction evidence="1">
        <text>thiamine phosphate + ATP = thiamine diphosphate + ADP</text>
        <dbReference type="Rhea" id="RHEA:15913"/>
        <dbReference type="ChEBI" id="CHEBI:30616"/>
        <dbReference type="ChEBI" id="CHEBI:37575"/>
        <dbReference type="ChEBI" id="CHEBI:58937"/>
        <dbReference type="ChEBI" id="CHEBI:456216"/>
        <dbReference type="EC" id="2.7.4.16"/>
    </reaction>
</comment>
<keyword evidence="5" id="KW-1185">Reference proteome</keyword>
<comment type="miscellaneous">
    <text evidence="1">Reaction mechanism of ThiL seems to utilize a direct, inline transfer of the gamma-phosphate of ATP to TMP rather than a phosphorylated enzyme intermediate.</text>
</comment>
<keyword evidence="1" id="KW-0784">Thiamine biosynthesis</keyword>
<feature type="binding site" evidence="1">
    <location>
        <position position="29"/>
    </location>
    <ligand>
        <name>Mg(2+)</name>
        <dbReference type="ChEBI" id="CHEBI:18420"/>
        <label>3</label>
    </ligand>
</feature>
<proteinExistence type="inferred from homology"/>